<keyword evidence="2" id="KW-0812">Transmembrane</keyword>
<name>A0ABV9W7U1_9ACTN</name>
<accession>A0ABV9W7U1</accession>
<gene>
    <name evidence="3" type="ORF">ACFPIJ_41690</name>
</gene>
<sequence length="269" mass="29785">MHSSRLMVRWWATVVVGAAAALLFAWLGRVAGVSLQTLVTIGAGLAALMWTIVLVTWPWNLYFDARQVTAENAVSRERGIAVPDSRDEEARRIARWMLRFAIGGHLGTAAVTAVFAFVSGELTGYYLAGFYLLSTLVRPAVAYFGHLRDRITSLRRDSTHPRDDVVTLTATVTSLTEAVEKVQRELDEARTAAVDDLANLRRQATTDLTRLEDAQAVDRAAARDRDEALKARIEQMARRIEGTLDGISDHQELLTGIRALVRMIRTDPA</sequence>
<evidence type="ECO:0000313" key="4">
    <source>
        <dbReference type="Proteomes" id="UP001595912"/>
    </source>
</evidence>
<comment type="caution">
    <text evidence="3">The sequence shown here is derived from an EMBL/GenBank/DDBJ whole genome shotgun (WGS) entry which is preliminary data.</text>
</comment>
<proteinExistence type="predicted"/>
<feature type="transmembrane region" description="Helical" evidence="2">
    <location>
        <begin position="7"/>
        <end position="27"/>
    </location>
</feature>
<reference evidence="4" key="1">
    <citation type="journal article" date="2019" name="Int. J. Syst. Evol. Microbiol.">
        <title>The Global Catalogue of Microorganisms (GCM) 10K type strain sequencing project: providing services to taxonomists for standard genome sequencing and annotation.</title>
        <authorList>
            <consortium name="The Broad Institute Genomics Platform"/>
            <consortium name="The Broad Institute Genome Sequencing Center for Infectious Disease"/>
            <person name="Wu L."/>
            <person name="Ma J."/>
        </authorList>
    </citation>
    <scope>NUCLEOTIDE SEQUENCE [LARGE SCALE GENOMIC DNA]</scope>
    <source>
        <strain evidence="4">CGMCC 4.7152</strain>
    </source>
</reference>
<evidence type="ECO:0000313" key="3">
    <source>
        <dbReference type="EMBL" id="MFC5004327.1"/>
    </source>
</evidence>
<dbReference type="EMBL" id="JBHSIU010000060">
    <property type="protein sequence ID" value="MFC5004327.1"/>
    <property type="molecule type" value="Genomic_DNA"/>
</dbReference>
<dbReference type="RefSeq" id="WP_380124106.1">
    <property type="nucleotide sequence ID" value="NZ_JBHSIU010000060.1"/>
</dbReference>
<evidence type="ECO:0000256" key="1">
    <source>
        <dbReference type="SAM" id="Coils"/>
    </source>
</evidence>
<feature type="transmembrane region" description="Helical" evidence="2">
    <location>
        <begin position="33"/>
        <end position="57"/>
    </location>
</feature>
<feature type="transmembrane region" description="Helical" evidence="2">
    <location>
        <begin position="124"/>
        <end position="145"/>
    </location>
</feature>
<feature type="coiled-coil region" evidence="1">
    <location>
        <begin position="172"/>
        <end position="239"/>
    </location>
</feature>
<evidence type="ECO:0000256" key="2">
    <source>
        <dbReference type="SAM" id="Phobius"/>
    </source>
</evidence>
<organism evidence="3 4">
    <name type="scientific">Dactylosporangium cerinum</name>
    <dbReference type="NCBI Taxonomy" id="1434730"/>
    <lineage>
        <taxon>Bacteria</taxon>
        <taxon>Bacillati</taxon>
        <taxon>Actinomycetota</taxon>
        <taxon>Actinomycetes</taxon>
        <taxon>Micromonosporales</taxon>
        <taxon>Micromonosporaceae</taxon>
        <taxon>Dactylosporangium</taxon>
    </lineage>
</organism>
<keyword evidence="1" id="KW-0175">Coiled coil</keyword>
<feature type="transmembrane region" description="Helical" evidence="2">
    <location>
        <begin position="96"/>
        <end position="118"/>
    </location>
</feature>
<keyword evidence="2" id="KW-0472">Membrane</keyword>
<protein>
    <submittedName>
        <fullName evidence="3">Uncharacterized protein</fullName>
    </submittedName>
</protein>
<dbReference type="Proteomes" id="UP001595912">
    <property type="component" value="Unassembled WGS sequence"/>
</dbReference>
<keyword evidence="4" id="KW-1185">Reference proteome</keyword>
<keyword evidence="2" id="KW-1133">Transmembrane helix</keyword>